<feature type="non-terminal residue" evidence="1">
    <location>
        <position position="117"/>
    </location>
</feature>
<dbReference type="Proteomes" id="UP000703893">
    <property type="component" value="Unassembled WGS sequence"/>
</dbReference>
<reference evidence="1 2" key="1">
    <citation type="submission" date="2019-03" db="EMBL/GenBank/DDBJ databases">
        <title>Lake Tanganyika Metagenome-Assembled Genomes (MAGs).</title>
        <authorList>
            <person name="Tran P."/>
        </authorList>
    </citation>
    <scope>NUCLEOTIDE SEQUENCE [LARGE SCALE GENOMIC DNA]</scope>
    <source>
        <strain evidence="1">K_DeepCast_65m_m2_236</strain>
    </source>
</reference>
<evidence type="ECO:0000313" key="1">
    <source>
        <dbReference type="EMBL" id="MBM3275918.1"/>
    </source>
</evidence>
<accession>A0A937X502</accession>
<gene>
    <name evidence="1" type="ORF">FJZ00_12255</name>
</gene>
<sequence length="117" mass="13198">METERSETGSSGRLFLPALQAYCREKRVAVSFKRHDDIFTITADEIRCRYLSDQSSPLDPRLIFPLANGVAYLTPDSLKPLGDSGEFRIQDIRKDGHMSVAMRSLEWAGFLAEMAEV</sequence>
<dbReference type="EMBL" id="VGJX01000778">
    <property type="protein sequence ID" value="MBM3275918.1"/>
    <property type="molecule type" value="Genomic_DNA"/>
</dbReference>
<proteinExistence type="predicted"/>
<dbReference type="AlphaFoldDB" id="A0A937X502"/>
<evidence type="ECO:0000313" key="2">
    <source>
        <dbReference type="Proteomes" id="UP000703893"/>
    </source>
</evidence>
<name>A0A937X502_9BACT</name>
<comment type="caution">
    <text evidence="1">The sequence shown here is derived from an EMBL/GenBank/DDBJ whole genome shotgun (WGS) entry which is preliminary data.</text>
</comment>
<organism evidence="1 2">
    <name type="scientific">Candidatus Tanganyikabacteria bacterium</name>
    <dbReference type="NCBI Taxonomy" id="2961651"/>
    <lineage>
        <taxon>Bacteria</taxon>
        <taxon>Bacillati</taxon>
        <taxon>Candidatus Sericytochromatia</taxon>
        <taxon>Candidatus Tanganyikabacteria</taxon>
    </lineage>
</organism>
<protein>
    <submittedName>
        <fullName evidence="1">Uncharacterized protein</fullName>
    </submittedName>
</protein>